<organism evidence="2 3">
    <name type="scientific">Legionella massiliensis</name>
    <dbReference type="NCBI Taxonomy" id="1034943"/>
    <lineage>
        <taxon>Bacteria</taxon>
        <taxon>Pseudomonadati</taxon>
        <taxon>Pseudomonadota</taxon>
        <taxon>Gammaproteobacteria</taxon>
        <taxon>Legionellales</taxon>
        <taxon>Legionellaceae</taxon>
        <taxon>Legionella</taxon>
    </lineage>
</organism>
<dbReference type="SUPFAM" id="SSF47240">
    <property type="entry name" value="Ferritin-like"/>
    <property type="match status" value="1"/>
</dbReference>
<dbReference type="EMBL" id="CCSB01000001">
    <property type="protein sequence ID" value="CDZ75754.1"/>
    <property type="molecule type" value="Genomic_DNA"/>
</dbReference>
<dbReference type="Gene3D" id="3.30.559.10">
    <property type="entry name" value="Chloramphenicol acetyltransferase-like domain"/>
    <property type="match status" value="1"/>
</dbReference>
<sequence length="604" mass="70021">MDELNALLKPSWGAEQWILEGWNQLTAGEKELINSRMAEMFKDGLPFELKHDRTSYIQTFSLLAQLEVLAIQIPLKFESKMTDPVHKRLMRNQLLDEIFHGLVFTKIVYMLCSPYALPPAYSEKVELLCNYVREESDPKIAVVLLNLISESWIEEFFYAFQRHGIAPKVFDTIIADEHRHVSEAELYSSIGLPDKKVIAEKIESMENQLSANIFMQFRYIVSFSTLVGYQAIIEYLQNLDIKHRKQLGKINLSPSDNWQYFVKFSSKLFSGFVLYDQSVNQVEQTPLRKLLMSQWRVPVDPTMVGQFNVNITAFNYFSGQYTHETLMLLILQATSLGMYENDYLRIFIDRSKLFTTQDAYVGLILKLPNCGDQLGTIVLKNCHELSLQDLARKVRSIRKKMTYCYKRCEQLEQENPELIKLADEPLDDMADDFYGCHFPASPFVSLSDLSSFGFSQAKSPLRPNESSKLTMLEVERKPVWNHQTEQFEPQDMLAMSISADHRAIDGSMQIRKVMSEGFERVFAKMQNEELKPIGRESLGQERIFKNSVEFMLENNLELGYKFLSFLRTMWSDDLFASEQVFSVGMNRKDLMNIANYYVKKALTI</sequence>
<dbReference type="RefSeq" id="WP_052403050.1">
    <property type="nucleotide sequence ID" value="NZ_CCVW01000001.1"/>
</dbReference>
<dbReference type="eggNOG" id="COG0508">
    <property type="taxonomic scope" value="Bacteria"/>
</dbReference>
<protein>
    <submittedName>
        <fullName evidence="2">Branched-chain alpha-keto acid dehydrogenase subunit E2</fullName>
    </submittedName>
</protein>
<reference evidence="2 3" key="1">
    <citation type="submission" date="2014-06" db="EMBL/GenBank/DDBJ databases">
        <authorList>
            <person name="Urmite Genomes Urmite Genomes"/>
        </authorList>
    </citation>
    <scope>NUCLEOTIDE SEQUENCE [LARGE SCALE GENOMIC DNA]</scope>
</reference>
<gene>
    <name evidence="2" type="ORF">BN59_00012</name>
</gene>
<dbReference type="InterPro" id="IPR023213">
    <property type="entry name" value="CAT-like_dom_sf"/>
</dbReference>
<dbReference type="Pfam" id="PF00198">
    <property type="entry name" value="2-oxoacid_dh"/>
    <property type="match status" value="1"/>
</dbReference>
<dbReference type="SUPFAM" id="SSF52777">
    <property type="entry name" value="CoA-dependent acyltransferases"/>
    <property type="match status" value="1"/>
</dbReference>
<accession>A0A078KVF4</accession>
<dbReference type="AlphaFoldDB" id="A0A078KVF4"/>
<name>A0A078KVF4_9GAMM</name>
<keyword evidence="3" id="KW-1185">Reference proteome</keyword>
<proteinExistence type="predicted"/>
<dbReference type="InterPro" id="IPR009078">
    <property type="entry name" value="Ferritin-like_SF"/>
</dbReference>
<evidence type="ECO:0000313" key="2">
    <source>
        <dbReference type="EMBL" id="CDZ75754.1"/>
    </source>
</evidence>
<dbReference type="STRING" id="1034943.BN59_00012"/>
<evidence type="ECO:0000313" key="3">
    <source>
        <dbReference type="Proteomes" id="UP000044071"/>
    </source>
</evidence>
<dbReference type="OrthoDB" id="5642472at2"/>
<dbReference type="InterPro" id="IPR001078">
    <property type="entry name" value="2-oxoacid_DH_actylTfrase"/>
</dbReference>
<evidence type="ECO:0000259" key="1">
    <source>
        <dbReference type="Pfam" id="PF00198"/>
    </source>
</evidence>
<dbReference type="Proteomes" id="UP000044071">
    <property type="component" value="Unassembled WGS sequence"/>
</dbReference>
<dbReference type="GO" id="GO:0016746">
    <property type="term" value="F:acyltransferase activity"/>
    <property type="evidence" value="ECO:0007669"/>
    <property type="project" value="InterPro"/>
</dbReference>
<feature type="domain" description="2-oxoacid dehydrogenase acyltransferase catalytic" evidence="1">
    <location>
        <begin position="444"/>
        <end position="509"/>
    </location>
</feature>